<evidence type="ECO:0000313" key="5">
    <source>
        <dbReference type="Ensembl" id="ENSPKIP00000003713.1"/>
    </source>
</evidence>
<accession>A0A3B3QC36</accession>
<evidence type="ECO:0000313" key="6">
    <source>
        <dbReference type="Proteomes" id="UP000261540"/>
    </source>
</evidence>
<sequence length="132" mass="14556">MAFSWKAVGLCLVAFLMVANATLVGAPSDASLNDPEVKKALRWAVSEYNKQSNDAYLRGVSKVVKVQKQVVSGIKYIFKVNMGRTACRKDGAESSCAVHMDVDQAKAYVCTFEVWSQPWLGSIKMVKDDCKQ</sequence>
<evidence type="ECO:0000256" key="3">
    <source>
        <dbReference type="SAM" id="SignalP"/>
    </source>
</evidence>
<proteinExistence type="inferred from homology"/>
<evidence type="ECO:0000259" key="4">
    <source>
        <dbReference type="SMART" id="SM00043"/>
    </source>
</evidence>
<dbReference type="PROSITE" id="PS00287">
    <property type="entry name" value="CYSTATIN"/>
    <property type="match status" value="1"/>
</dbReference>
<dbReference type="GO" id="GO:0005737">
    <property type="term" value="C:cytoplasm"/>
    <property type="evidence" value="ECO:0007669"/>
    <property type="project" value="TreeGrafter"/>
</dbReference>
<evidence type="ECO:0000256" key="2">
    <source>
        <dbReference type="ARBA" id="ARBA00023157"/>
    </source>
</evidence>
<dbReference type="PANTHER" id="PTHR46186">
    <property type="entry name" value="CYSTATIN"/>
    <property type="match status" value="1"/>
</dbReference>
<dbReference type="PANTHER" id="PTHR46186:SF12">
    <property type="entry name" value="CYSTATIN C (AMYLOID ANGIOPATHY AND CEREBRAL HEMORRHAGE)-RELATED"/>
    <property type="match status" value="1"/>
</dbReference>
<organism evidence="5 6">
    <name type="scientific">Paramormyrops kingsleyae</name>
    <dbReference type="NCBI Taxonomy" id="1676925"/>
    <lineage>
        <taxon>Eukaryota</taxon>
        <taxon>Metazoa</taxon>
        <taxon>Chordata</taxon>
        <taxon>Craniata</taxon>
        <taxon>Vertebrata</taxon>
        <taxon>Euteleostomi</taxon>
        <taxon>Actinopterygii</taxon>
        <taxon>Neopterygii</taxon>
        <taxon>Teleostei</taxon>
        <taxon>Osteoglossocephala</taxon>
        <taxon>Osteoglossomorpha</taxon>
        <taxon>Osteoglossiformes</taxon>
        <taxon>Mormyridae</taxon>
        <taxon>Paramormyrops</taxon>
    </lineage>
</organism>
<dbReference type="GO" id="GO:0005615">
    <property type="term" value="C:extracellular space"/>
    <property type="evidence" value="ECO:0007669"/>
    <property type="project" value="TreeGrafter"/>
</dbReference>
<evidence type="ECO:0000256" key="1">
    <source>
        <dbReference type="ARBA" id="ARBA00009403"/>
    </source>
</evidence>
<dbReference type="InterPro" id="IPR000010">
    <property type="entry name" value="Cystatin_dom"/>
</dbReference>
<feature type="chain" id="PRO_5018761077" evidence="3">
    <location>
        <begin position="22"/>
        <end position="132"/>
    </location>
</feature>
<dbReference type="SUPFAM" id="SSF54403">
    <property type="entry name" value="Cystatin/monellin"/>
    <property type="match status" value="1"/>
</dbReference>
<comment type="similarity">
    <text evidence="1">Belongs to the cystatin family.</text>
</comment>
<keyword evidence="3" id="KW-0732">Signal</keyword>
<dbReference type="Proteomes" id="UP000261540">
    <property type="component" value="Unplaced"/>
</dbReference>
<protein>
    <submittedName>
        <fullName evidence="5">Cystatin C (amyloid angiopathy and cerebral hemorrhage)</fullName>
    </submittedName>
</protein>
<feature type="domain" description="Cystatin" evidence="4">
    <location>
        <begin position="22"/>
        <end position="131"/>
    </location>
</feature>
<dbReference type="Ensembl" id="ENSPKIT00000027678.1">
    <property type="protein sequence ID" value="ENSPKIP00000003713.1"/>
    <property type="gene ID" value="ENSPKIG00000021108.1"/>
</dbReference>
<dbReference type="InterPro" id="IPR018073">
    <property type="entry name" value="Prot_inh_cystat_CS"/>
</dbReference>
<dbReference type="GeneTree" id="ENSGT00940000154755"/>
<dbReference type="AlphaFoldDB" id="A0A3B3QC36"/>
<name>A0A3B3QC36_9TELE</name>
<dbReference type="GO" id="GO:0031982">
    <property type="term" value="C:vesicle"/>
    <property type="evidence" value="ECO:0007669"/>
    <property type="project" value="TreeGrafter"/>
</dbReference>
<dbReference type="Gene3D" id="3.10.450.10">
    <property type="match status" value="1"/>
</dbReference>
<dbReference type="STRING" id="1676925.ENSPKIP00000003713"/>
<feature type="signal peptide" evidence="3">
    <location>
        <begin position="1"/>
        <end position="21"/>
    </location>
</feature>
<reference evidence="5" key="1">
    <citation type="submission" date="2025-08" db="UniProtKB">
        <authorList>
            <consortium name="Ensembl"/>
        </authorList>
    </citation>
    <scope>IDENTIFICATION</scope>
</reference>
<dbReference type="SMART" id="SM00043">
    <property type="entry name" value="CY"/>
    <property type="match status" value="1"/>
</dbReference>
<keyword evidence="6" id="KW-1185">Reference proteome</keyword>
<dbReference type="CDD" id="cd00042">
    <property type="entry name" value="CY"/>
    <property type="match status" value="1"/>
</dbReference>
<dbReference type="InterPro" id="IPR046350">
    <property type="entry name" value="Cystatin_sf"/>
</dbReference>
<dbReference type="GO" id="GO:0004869">
    <property type="term" value="F:cysteine-type endopeptidase inhibitor activity"/>
    <property type="evidence" value="ECO:0007669"/>
    <property type="project" value="InterPro"/>
</dbReference>
<reference evidence="5" key="2">
    <citation type="submission" date="2025-09" db="UniProtKB">
        <authorList>
            <consortium name="Ensembl"/>
        </authorList>
    </citation>
    <scope>IDENTIFICATION</scope>
</reference>
<dbReference type="Pfam" id="PF00031">
    <property type="entry name" value="Cystatin"/>
    <property type="match status" value="1"/>
</dbReference>
<dbReference type="FunFam" id="3.10.450.10:FF:000004">
    <property type="entry name" value="Cystatin C"/>
    <property type="match status" value="1"/>
</dbReference>
<keyword evidence="2" id="KW-1015">Disulfide bond</keyword>